<dbReference type="PROSITE" id="PS50995">
    <property type="entry name" value="HTH_MARR_2"/>
    <property type="match status" value="1"/>
</dbReference>
<dbReference type="InterPro" id="IPR036388">
    <property type="entry name" value="WH-like_DNA-bd_sf"/>
</dbReference>
<dbReference type="InterPro" id="IPR000835">
    <property type="entry name" value="HTH_MarR-typ"/>
</dbReference>
<dbReference type="SUPFAM" id="SSF46785">
    <property type="entry name" value="Winged helix' DNA-binding domain"/>
    <property type="match status" value="1"/>
</dbReference>
<evidence type="ECO:0000313" key="2">
    <source>
        <dbReference type="EMBL" id="GLG05271.1"/>
    </source>
</evidence>
<keyword evidence="3" id="KW-1185">Reference proteome</keyword>
<dbReference type="GO" id="GO:0006950">
    <property type="term" value="P:response to stress"/>
    <property type="evidence" value="ECO:0007669"/>
    <property type="project" value="TreeGrafter"/>
</dbReference>
<dbReference type="PRINTS" id="PR00598">
    <property type="entry name" value="HTHMARR"/>
</dbReference>
<name>A0A9W6C574_9FIRM</name>
<evidence type="ECO:0000313" key="3">
    <source>
        <dbReference type="Proteomes" id="UP001145145"/>
    </source>
</evidence>
<dbReference type="AlphaFoldDB" id="A0A9W6C574"/>
<dbReference type="EMBL" id="BSBO01000026">
    <property type="protein sequence ID" value="GLG05271.1"/>
    <property type="molecule type" value="Genomic_DNA"/>
</dbReference>
<dbReference type="PANTHER" id="PTHR33164">
    <property type="entry name" value="TRANSCRIPTIONAL REGULATOR, MARR FAMILY"/>
    <property type="match status" value="1"/>
</dbReference>
<dbReference type="InterPro" id="IPR036390">
    <property type="entry name" value="WH_DNA-bd_sf"/>
</dbReference>
<dbReference type="SMART" id="SM00347">
    <property type="entry name" value="HTH_MARR"/>
    <property type="match status" value="1"/>
</dbReference>
<dbReference type="InterPro" id="IPR011991">
    <property type="entry name" value="ArsR-like_HTH"/>
</dbReference>
<accession>A0A9W6C574</accession>
<evidence type="ECO:0000259" key="1">
    <source>
        <dbReference type="PROSITE" id="PS50995"/>
    </source>
</evidence>
<reference evidence="2 3" key="1">
    <citation type="journal article" date="2023" name="Int. J. Syst. Evol. Microbiol.">
        <title>Sellimonas catena sp. nov., isolated from human faeces.</title>
        <authorList>
            <person name="Hisatomi A."/>
            <person name="Ohkuma M."/>
            <person name="Sakamoto M."/>
        </authorList>
    </citation>
    <scope>NUCLEOTIDE SEQUENCE [LARGE SCALE GENOMIC DNA]</scope>
    <source>
        <strain evidence="2 3">12EGH17</strain>
    </source>
</reference>
<dbReference type="InterPro" id="IPR039422">
    <property type="entry name" value="MarR/SlyA-like"/>
</dbReference>
<gene>
    <name evidence="2" type="ORF">Selli1_24450</name>
</gene>
<dbReference type="Pfam" id="PF12802">
    <property type="entry name" value="MarR_2"/>
    <property type="match status" value="1"/>
</dbReference>
<feature type="domain" description="HTH marR-type" evidence="1">
    <location>
        <begin position="33"/>
        <end position="167"/>
    </location>
</feature>
<dbReference type="CDD" id="cd00090">
    <property type="entry name" value="HTH_ARSR"/>
    <property type="match status" value="1"/>
</dbReference>
<dbReference type="GO" id="GO:0003700">
    <property type="term" value="F:DNA-binding transcription factor activity"/>
    <property type="evidence" value="ECO:0007669"/>
    <property type="project" value="InterPro"/>
</dbReference>
<sequence>MSGEITRNFWNRKAVIISFIQDSLNWSRWKMEKSKIRELWFQINAARRAALRPYFQEIGLKVGQGQPRILNSLRKYGTMTQRELADRCFVDVTTISRTVDRLVKAGLLRKEIDPSCRRSCLISLTEEGREKAEQVKEIFEKGDEIWWEAFDEEELETFYRQLQKMEESLKGEQTK</sequence>
<comment type="caution">
    <text evidence="2">The sequence shown here is derived from an EMBL/GenBank/DDBJ whole genome shotgun (WGS) entry which is preliminary data.</text>
</comment>
<protein>
    <recommendedName>
        <fullName evidence="1">HTH marR-type domain-containing protein</fullName>
    </recommendedName>
</protein>
<dbReference type="Proteomes" id="UP001145145">
    <property type="component" value="Unassembled WGS sequence"/>
</dbReference>
<dbReference type="Gene3D" id="1.10.10.10">
    <property type="entry name" value="Winged helix-like DNA-binding domain superfamily/Winged helix DNA-binding domain"/>
    <property type="match status" value="1"/>
</dbReference>
<dbReference type="PANTHER" id="PTHR33164:SF57">
    <property type="entry name" value="MARR-FAMILY TRANSCRIPTIONAL REGULATOR"/>
    <property type="match status" value="1"/>
</dbReference>
<proteinExistence type="predicted"/>
<organism evidence="2 3">
    <name type="scientific">Sellimonas catena</name>
    <dbReference type="NCBI Taxonomy" id="2994035"/>
    <lineage>
        <taxon>Bacteria</taxon>
        <taxon>Bacillati</taxon>
        <taxon>Bacillota</taxon>
        <taxon>Clostridia</taxon>
        <taxon>Lachnospirales</taxon>
        <taxon>Lachnospiraceae</taxon>
        <taxon>Sellimonas</taxon>
    </lineage>
</organism>